<organism evidence="1">
    <name type="scientific">Arundo donax</name>
    <name type="common">Giant reed</name>
    <name type="synonym">Donax arundinaceus</name>
    <dbReference type="NCBI Taxonomy" id="35708"/>
    <lineage>
        <taxon>Eukaryota</taxon>
        <taxon>Viridiplantae</taxon>
        <taxon>Streptophyta</taxon>
        <taxon>Embryophyta</taxon>
        <taxon>Tracheophyta</taxon>
        <taxon>Spermatophyta</taxon>
        <taxon>Magnoliopsida</taxon>
        <taxon>Liliopsida</taxon>
        <taxon>Poales</taxon>
        <taxon>Poaceae</taxon>
        <taxon>PACMAD clade</taxon>
        <taxon>Arundinoideae</taxon>
        <taxon>Arundineae</taxon>
        <taxon>Arundo</taxon>
    </lineage>
</organism>
<dbReference type="EMBL" id="GBRH01161186">
    <property type="protein sequence ID" value="JAE36710.1"/>
    <property type="molecule type" value="Transcribed_RNA"/>
</dbReference>
<evidence type="ECO:0000313" key="1">
    <source>
        <dbReference type="EMBL" id="JAE36710.1"/>
    </source>
</evidence>
<accession>A0A0A9HHT5</accession>
<reference evidence="1" key="2">
    <citation type="journal article" date="2015" name="Data Brief">
        <title>Shoot transcriptome of the giant reed, Arundo donax.</title>
        <authorList>
            <person name="Barrero R.A."/>
            <person name="Guerrero F.D."/>
            <person name="Moolhuijzen P."/>
            <person name="Goolsby J.A."/>
            <person name="Tidwell J."/>
            <person name="Bellgard S.E."/>
            <person name="Bellgard M.I."/>
        </authorList>
    </citation>
    <scope>NUCLEOTIDE SEQUENCE</scope>
    <source>
        <tissue evidence="1">Shoot tissue taken approximately 20 cm above the soil surface</tissue>
    </source>
</reference>
<reference evidence="1" key="1">
    <citation type="submission" date="2014-09" db="EMBL/GenBank/DDBJ databases">
        <authorList>
            <person name="Magalhaes I.L.F."/>
            <person name="Oliveira U."/>
            <person name="Santos F.R."/>
            <person name="Vidigal T.H.D.A."/>
            <person name="Brescovit A.D."/>
            <person name="Santos A.J."/>
        </authorList>
    </citation>
    <scope>NUCLEOTIDE SEQUENCE</scope>
    <source>
        <tissue evidence="1">Shoot tissue taken approximately 20 cm above the soil surface</tissue>
    </source>
</reference>
<dbReference type="AlphaFoldDB" id="A0A0A9HHT5"/>
<protein>
    <submittedName>
        <fullName evidence="1">Uncharacterized protein</fullName>
    </submittedName>
</protein>
<sequence>MQLLQASEDEEWQSSCLQGWVEEPGMKPTYLGA</sequence>
<proteinExistence type="predicted"/>
<name>A0A0A9HHT5_ARUDO</name>